<reference evidence="1 2" key="1">
    <citation type="submission" date="2020-07" db="EMBL/GenBank/DDBJ databases">
        <title>Sequencing the genomes of 1000 actinobacteria strains.</title>
        <authorList>
            <person name="Klenk H.-P."/>
        </authorList>
    </citation>
    <scope>NUCLEOTIDE SEQUENCE [LARGE SCALE GENOMIC DNA]</scope>
    <source>
        <strain evidence="1 2">DSM 15165</strain>
    </source>
</reference>
<evidence type="ECO:0000313" key="1">
    <source>
        <dbReference type="EMBL" id="NYJ24501.1"/>
    </source>
</evidence>
<proteinExistence type="predicted"/>
<dbReference type="Pfam" id="PF09438">
    <property type="entry name" value="DUF2017"/>
    <property type="match status" value="1"/>
</dbReference>
<evidence type="ECO:0000313" key="2">
    <source>
        <dbReference type="Proteomes" id="UP000578352"/>
    </source>
</evidence>
<evidence type="ECO:0008006" key="3">
    <source>
        <dbReference type="Google" id="ProtNLM"/>
    </source>
</evidence>
<organism evidence="1 2">
    <name type="scientific">Leifsonia shinshuensis</name>
    <dbReference type="NCBI Taxonomy" id="150026"/>
    <lineage>
        <taxon>Bacteria</taxon>
        <taxon>Bacillati</taxon>
        <taxon>Actinomycetota</taxon>
        <taxon>Actinomycetes</taxon>
        <taxon>Micrococcales</taxon>
        <taxon>Microbacteriaceae</taxon>
        <taxon>Leifsonia</taxon>
    </lineage>
</organism>
<protein>
    <recommendedName>
        <fullName evidence="3">DUF2017 domain-containing protein</fullName>
    </recommendedName>
</protein>
<dbReference type="EMBL" id="JACCFL010000001">
    <property type="protein sequence ID" value="NYJ24501.1"/>
    <property type="molecule type" value="Genomic_DNA"/>
</dbReference>
<dbReference type="Proteomes" id="UP000578352">
    <property type="component" value="Unassembled WGS sequence"/>
</dbReference>
<dbReference type="RefSeq" id="WP_179606672.1">
    <property type="nucleotide sequence ID" value="NZ_BAABEH010000001.1"/>
</dbReference>
<comment type="caution">
    <text evidence="1">The sequence shown here is derived from an EMBL/GenBank/DDBJ whole genome shotgun (WGS) entry which is preliminary data.</text>
</comment>
<name>A0A853CYV4_9MICO</name>
<dbReference type="InterPro" id="IPR018561">
    <property type="entry name" value="AosR"/>
</dbReference>
<sequence length="177" mass="18799">MRPFRADRHGGGVHARFEAGEAAILRGLAAEAAERAERAGAESPGATSADPALARLLPDAYPDDPEASAEFRRFTAERLAETKTQNAHVVIASLSGPAEETAPDGAVDVSLDAEQAQAWLRTLTDIRLGLAAGLGIEEDGDEGDVHDLESATRRAAYDWLAAVQEFLVLALTRAELR</sequence>
<accession>A0A853CYV4</accession>
<dbReference type="AlphaFoldDB" id="A0A853CYV4"/>
<gene>
    <name evidence="1" type="ORF">HNR13_002788</name>
</gene>